<evidence type="ECO:0000313" key="2">
    <source>
        <dbReference type="EMBL" id="KAK6511641.1"/>
    </source>
</evidence>
<feature type="region of interest" description="Disordered" evidence="1">
    <location>
        <begin position="428"/>
        <end position="470"/>
    </location>
</feature>
<proteinExistence type="predicted"/>
<feature type="region of interest" description="Disordered" evidence="1">
    <location>
        <begin position="56"/>
        <end position="82"/>
    </location>
</feature>
<reference evidence="2 3" key="1">
    <citation type="submission" date="2023-08" db="EMBL/GenBank/DDBJ databases">
        <authorList>
            <person name="Palmer J.M."/>
        </authorList>
    </citation>
    <scope>NUCLEOTIDE SEQUENCE [LARGE SCALE GENOMIC DNA]</scope>
    <source>
        <strain evidence="2 3">TWF481</strain>
    </source>
</reference>
<gene>
    <name evidence="2" type="ORF">TWF481_000550</name>
</gene>
<dbReference type="EMBL" id="JAVHJL010000001">
    <property type="protein sequence ID" value="KAK6511641.1"/>
    <property type="molecule type" value="Genomic_DNA"/>
</dbReference>
<name>A0AAV9WN26_9PEZI</name>
<keyword evidence="3" id="KW-1185">Reference proteome</keyword>
<organism evidence="2 3">
    <name type="scientific">Arthrobotrys musiformis</name>
    <dbReference type="NCBI Taxonomy" id="47236"/>
    <lineage>
        <taxon>Eukaryota</taxon>
        <taxon>Fungi</taxon>
        <taxon>Dikarya</taxon>
        <taxon>Ascomycota</taxon>
        <taxon>Pezizomycotina</taxon>
        <taxon>Orbiliomycetes</taxon>
        <taxon>Orbiliales</taxon>
        <taxon>Orbiliaceae</taxon>
        <taxon>Arthrobotrys</taxon>
    </lineage>
</organism>
<evidence type="ECO:0000256" key="1">
    <source>
        <dbReference type="SAM" id="MobiDB-lite"/>
    </source>
</evidence>
<feature type="region of interest" description="Disordered" evidence="1">
    <location>
        <begin position="321"/>
        <end position="402"/>
    </location>
</feature>
<dbReference type="Proteomes" id="UP001370758">
    <property type="component" value="Unassembled WGS sequence"/>
</dbReference>
<protein>
    <submittedName>
        <fullName evidence="2">Uncharacterized protein</fullName>
    </submittedName>
</protein>
<comment type="caution">
    <text evidence="2">The sequence shown here is derived from an EMBL/GenBank/DDBJ whole genome shotgun (WGS) entry which is preliminary data.</text>
</comment>
<feature type="compositionally biased region" description="Pro residues" evidence="1">
    <location>
        <begin position="379"/>
        <end position="392"/>
    </location>
</feature>
<dbReference type="AlphaFoldDB" id="A0AAV9WN26"/>
<evidence type="ECO:0000313" key="3">
    <source>
        <dbReference type="Proteomes" id="UP001370758"/>
    </source>
</evidence>
<feature type="region of interest" description="Disordered" evidence="1">
    <location>
        <begin position="96"/>
        <end position="117"/>
    </location>
</feature>
<sequence>MLLSVAISPNPAQTKKRAPFSGGVDIWQWYYIDMLGEGDDNFLRRRIQEFQGLPNGDTAAALESPPPQLGSPGRTVKRDVNPPLINSTGAISTITTTTTKAARTTPVPGLDKPQNSTMWLPPSVDGLNFSRSLEPRVGGDGMVETDVWIHCPTPQEILDNFTLDFYRSRGITHAPDWRNEIPVSSVAEVLKTIQRKLADCQECECQTETEVNNGAWGLTPSPTSEECRDRDSMMWCAEIMGCYCEEVAEISGNLPTTDRFLLARVSPGRYLRGRREHLGVAWALQRNLQDRMQRMEGYTEDQVESGPPVPEMVQIQPVLQPPPEDLQNMAGWGLLPGGPAPPSPPEEDLQPLVEPAPNFFGEDDEVPTEQLPPYDNIGPPLPPPPPPPPPPQSEDLPRYVRNPSSIRSRISSHFTSRFWSNFIAGAGGAIGFQGRSRNRFQRGGGSGSRPPRKRSDPEINASSEKEPVEV</sequence>
<feature type="compositionally biased region" description="Basic and acidic residues" evidence="1">
    <location>
        <begin position="453"/>
        <end position="470"/>
    </location>
</feature>
<accession>A0AAV9WN26</accession>
<feature type="compositionally biased region" description="Low complexity" evidence="1">
    <location>
        <begin position="96"/>
        <end position="105"/>
    </location>
</feature>